<accession>A0A7W5FVJ1</accession>
<evidence type="ECO:0000313" key="2">
    <source>
        <dbReference type="Proteomes" id="UP000541535"/>
    </source>
</evidence>
<keyword evidence="2" id="KW-1185">Reference proteome</keyword>
<dbReference type="EMBL" id="JACHXD010000013">
    <property type="protein sequence ID" value="MBB3121055.1"/>
    <property type="molecule type" value="Genomic_DNA"/>
</dbReference>
<protein>
    <submittedName>
        <fullName evidence="1">Uncharacterized protein</fullName>
    </submittedName>
</protein>
<proteinExistence type="predicted"/>
<comment type="caution">
    <text evidence="1">The sequence shown here is derived from an EMBL/GenBank/DDBJ whole genome shotgun (WGS) entry which is preliminary data.</text>
</comment>
<evidence type="ECO:0000313" key="1">
    <source>
        <dbReference type="EMBL" id="MBB3121055.1"/>
    </source>
</evidence>
<dbReference type="AlphaFoldDB" id="A0A7W5FVJ1"/>
<name>A0A7W5FVJ1_9BURK</name>
<dbReference type="Proteomes" id="UP000541535">
    <property type="component" value="Unassembled WGS sequence"/>
</dbReference>
<reference evidence="1 2" key="1">
    <citation type="submission" date="2020-08" db="EMBL/GenBank/DDBJ databases">
        <title>Genomic Encyclopedia of Type Strains, Phase III (KMG-III): the genomes of soil and plant-associated and newly described type strains.</title>
        <authorList>
            <person name="Whitman W."/>
        </authorList>
    </citation>
    <scope>NUCLEOTIDE SEQUENCE [LARGE SCALE GENOMIC DNA]</scope>
    <source>
        <strain evidence="1 2">CECT 8897</strain>
    </source>
</reference>
<dbReference type="RefSeq" id="WP_183442794.1">
    <property type="nucleotide sequence ID" value="NZ_JACHXD010000013.1"/>
</dbReference>
<gene>
    <name evidence="1" type="ORF">FHS03_004128</name>
</gene>
<sequence length="239" mass="26070">MEAHPSLLERIKAAFACVDTALDGLKGSLTRIAAVVLVVPSLATAGYQAYASLSGKPKTAAQADNQRLFVKYFNKQPLVTIPVTVKQERGAVQALFSVYDEGDVYVEYGQSTQWFPFPRPLAPPALPLALIGTAHAQAPAAPPAKLDAPRAAAQFQQSERMEDNYLLRTRRWDNGMVEDSRIDVRTGAIVEHRTRQEAPLKLEGEKSRVIGATQQPLQAIDLKRLRAARGKALEAEAGK</sequence>
<organism evidence="1 2">
    <name type="scientific">Pseudoduganella violacea</name>
    <dbReference type="NCBI Taxonomy" id="1715466"/>
    <lineage>
        <taxon>Bacteria</taxon>
        <taxon>Pseudomonadati</taxon>
        <taxon>Pseudomonadota</taxon>
        <taxon>Betaproteobacteria</taxon>
        <taxon>Burkholderiales</taxon>
        <taxon>Oxalobacteraceae</taxon>
        <taxon>Telluria group</taxon>
        <taxon>Pseudoduganella</taxon>
    </lineage>
</organism>